<keyword evidence="1" id="KW-0812">Transmembrane</keyword>
<keyword evidence="1" id="KW-1133">Transmembrane helix</keyword>
<comment type="caution">
    <text evidence="2">The sequence shown here is derived from an EMBL/GenBank/DDBJ whole genome shotgun (WGS) entry which is preliminary data.</text>
</comment>
<keyword evidence="1" id="KW-0472">Membrane</keyword>
<organism evidence="2 3">
    <name type="scientific">Sphingomonas immobilis</name>
    <dbReference type="NCBI Taxonomy" id="3063997"/>
    <lineage>
        <taxon>Bacteria</taxon>
        <taxon>Pseudomonadati</taxon>
        <taxon>Pseudomonadota</taxon>
        <taxon>Alphaproteobacteria</taxon>
        <taxon>Sphingomonadales</taxon>
        <taxon>Sphingomonadaceae</taxon>
        <taxon>Sphingomonas</taxon>
    </lineage>
</organism>
<proteinExistence type="predicted"/>
<gene>
    <name evidence="2" type="ORF">Q5H94_13475</name>
</gene>
<evidence type="ECO:0000313" key="2">
    <source>
        <dbReference type="EMBL" id="MDO7843341.1"/>
    </source>
</evidence>
<keyword evidence="3" id="KW-1185">Reference proteome</keyword>
<feature type="transmembrane region" description="Helical" evidence="1">
    <location>
        <begin position="20"/>
        <end position="42"/>
    </location>
</feature>
<dbReference type="EMBL" id="JAUQSZ010000009">
    <property type="protein sequence ID" value="MDO7843341.1"/>
    <property type="molecule type" value="Genomic_DNA"/>
</dbReference>
<sequence>MLPDPLDEHRPVKWKRNPIGLWIYAGMGAVRIILSGLSILIIRR</sequence>
<protein>
    <submittedName>
        <fullName evidence="2">Uncharacterized protein</fullName>
    </submittedName>
</protein>
<evidence type="ECO:0000256" key="1">
    <source>
        <dbReference type="SAM" id="Phobius"/>
    </source>
</evidence>
<name>A0ABT9A0I2_9SPHN</name>
<evidence type="ECO:0000313" key="3">
    <source>
        <dbReference type="Proteomes" id="UP001176468"/>
    </source>
</evidence>
<accession>A0ABT9A0I2</accession>
<reference evidence="2" key="1">
    <citation type="submission" date="2023-07" db="EMBL/GenBank/DDBJ databases">
        <authorList>
            <person name="Kim M.K."/>
        </authorList>
    </citation>
    <scope>NUCLEOTIDE SEQUENCE</scope>
    <source>
        <strain evidence="2">CA1-15</strain>
    </source>
</reference>
<dbReference type="Proteomes" id="UP001176468">
    <property type="component" value="Unassembled WGS sequence"/>
</dbReference>